<dbReference type="Gene3D" id="2.20.25.80">
    <property type="entry name" value="WRKY domain"/>
    <property type="match status" value="2"/>
</dbReference>
<dbReference type="Proteomes" id="UP001172457">
    <property type="component" value="Chromosome 6"/>
</dbReference>
<dbReference type="FunFam" id="2.20.25.80:FF:000006">
    <property type="entry name" value="WRKY transcription factor"/>
    <property type="match status" value="1"/>
</dbReference>
<dbReference type="PANTHER" id="PTHR31221:SF272">
    <property type="entry name" value="WRKY DOMAIN-CONTAINING PROTEIN-RELATED"/>
    <property type="match status" value="1"/>
</dbReference>
<evidence type="ECO:0000313" key="12">
    <source>
        <dbReference type="EMBL" id="KAJ9545129.1"/>
    </source>
</evidence>
<protein>
    <recommendedName>
        <fullName evidence="11">WRKY domain-containing protein</fullName>
    </recommendedName>
</protein>
<dbReference type="EMBL" id="JARYMX010000006">
    <property type="protein sequence ID" value="KAJ9545129.1"/>
    <property type="molecule type" value="Genomic_DNA"/>
</dbReference>
<feature type="compositionally biased region" description="Low complexity" evidence="10">
    <location>
        <begin position="400"/>
        <end position="410"/>
    </location>
</feature>
<dbReference type="SMART" id="SM00774">
    <property type="entry name" value="WRKY"/>
    <property type="match status" value="2"/>
</dbReference>
<accession>A0AA38SLX9</accession>
<keyword evidence="13" id="KW-1185">Reference proteome</keyword>
<organism evidence="12 13">
    <name type="scientific">Centaurea solstitialis</name>
    <name type="common">yellow star-thistle</name>
    <dbReference type="NCBI Taxonomy" id="347529"/>
    <lineage>
        <taxon>Eukaryota</taxon>
        <taxon>Viridiplantae</taxon>
        <taxon>Streptophyta</taxon>
        <taxon>Embryophyta</taxon>
        <taxon>Tracheophyta</taxon>
        <taxon>Spermatophyta</taxon>
        <taxon>Magnoliopsida</taxon>
        <taxon>eudicotyledons</taxon>
        <taxon>Gunneridae</taxon>
        <taxon>Pentapetalae</taxon>
        <taxon>asterids</taxon>
        <taxon>campanulids</taxon>
        <taxon>Asterales</taxon>
        <taxon>Asteraceae</taxon>
        <taxon>Carduoideae</taxon>
        <taxon>Cardueae</taxon>
        <taxon>Centaureinae</taxon>
        <taxon>Centaurea</taxon>
    </lineage>
</organism>
<keyword evidence="3" id="KW-0677">Repeat</keyword>
<reference evidence="12" key="1">
    <citation type="submission" date="2023-03" db="EMBL/GenBank/DDBJ databases">
        <title>Chromosome-scale reference genome and RAD-based genetic map of yellow starthistle (Centaurea solstitialis) reveal putative structural variation and QTLs associated with invader traits.</title>
        <authorList>
            <person name="Reatini B."/>
            <person name="Cang F.A."/>
            <person name="Jiang Q."/>
            <person name="Mckibben M.T.W."/>
            <person name="Barker M.S."/>
            <person name="Rieseberg L.H."/>
            <person name="Dlugosch K.M."/>
        </authorList>
    </citation>
    <scope>NUCLEOTIDE SEQUENCE</scope>
    <source>
        <strain evidence="12">CAN-66</strain>
        <tissue evidence="12">Leaf</tissue>
    </source>
</reference>
<dbReference type="Pfam" id="PF03106">
    <property type="entry name" value="WRKY"/>
    <property type="match status" value="2"/>
</dbReference>
<keyword evidence="8" id="KW-0539">Nucleus</keyword>
<keyword evidence="6" id="KW-0238">DNA-binding</keyword>
<evidence type="ECO:0000256" key="1">
    <source>
        <dbReference type="ARBA" id="ARBA00004123"/>
    </source>
</evidence>
<feature type="domain" description="WRKY" evidence="11">
    <location>
        <begin position="325"/>
        <end position="390"/>
    </location>
</feature>
<dbReference type="GO" id="GO:0043565">
    <property type="term" value="F:sequence-specific DNA binding"/>
    <property type="evidence" value="ECO:0007669"/>
    <property type="project" value="InterPro"/>
</dbReference>
<evidence type="ECO:0000256" key="3">
    <source>
        <dbReference type="ARBA" id="ARBA00022737"/>
    </source>
</evidence>
<dbReference type="PROSITE" id="PS50811">
    <property type="entry name" value="WRKY"/>
    <property type="match status" value="2"/>
</dbReference>
<feature type="region of interest" description="Disordered" evidence="10">
    <location>
        <begin position="382"/>
        <end position="410"/>
    </location>
</feature>
<evidence type="ECO:0000256" key="9">
    <source>
        <dbReference type="ARBA" id="ARBA00061157"/>
    </source>
</evidence>
<keyword evidence="4" id="KW-0862">Zinc</keyword>
<sequence length="480" mass="54693">MDPSRLNNTFDSNSQHPRFPFYNDSLSNLVSNDNKNEELNWGLFTNTNQFLDVPSFPFNSNVSFLFTKAKDDGFFHKIDSAGIFGSYSGFDSMEEKTDVSDFNIQSQTRATTSSSISGNNMEQSMKSQVVEWNSQPKQIDFSMEMRKVEPESLQSLQTHYSSDQIQATKEQSRYEDGYNWRKYGQKKVKGSKKPRSYFKCSYPDCPMRKKVEKDTNGYITEIVYNGKHSHPKPQNMKKSSSSLFQDTMLHHSVEKTSYEPFSERSLVSFGEDEYEQGSSNSKLGDDRDNEPEAKRWKSDEAESEAISHVGSKTLQDTKVVIQTRSEIDLLDDGYRWRKYGQKVVKGNPNPRSYYKCTNNGCPVRKLVERASNDPQDVITTYEGKHNHHAPKPRGGGGGASSSTISHPSSSFNTAKIGTNYGPLLNYSSNINGQTPNILQTLENSNRFFESSYPNQFLTKEFSSRTKEEPQNEIVFNSFFD</sequence>
<dbReference type="InterPro" id="IPR003657">
    <property type="entry name" value="WRKY_dom"/>
</dbReference>
<feature type="domain" description="WRKY" evidence="11">
    <location>
        <begin position="169"/>
        <end position="233"/>
    </location>
</feature>
<dbReference type="GO" id="GO:0003700">
    <property type="term" value="F:DNA-binding transcription factor activity"/>
    <property type="evidence" value="ECO:0007669"/>
    <property type="project" value="InterPro"/>
</dbReference>
<evidence type="ECO:0000256" key="4">
    <source>
        <dbReference type="ARBA" id="ARBA00022833"/>
    </source>
</evidence>
<dbReference type="InterPro" id="IPR044810">
    <property type="entry name" value="WRKY_plant"/>
</dbReference>
<feature type="region of interest" description="Disordered" evidence="10">
    <location>
        <begin position="269"/>
        <end position="309"/>
    </location>
</feature>
<dbReference type="SUPFAM" id="SSF118290">
    <property type="entry name" value="WRKY DNA-binding domain"/>
    <property type="match status" value="2"/>
</dbReference>
<proteinExistence type="inferred from homology"/>
<gene>
    <name evidence="12" type="ORF">OSB04_024836</name>
</gene>
<keyword evidence="7" id="KW-0804">Transcription</keyword>
<dbReference type="PANTHER" id="PTHR31221">
    <property type="entry name" value="WRKY TRANSCRIPTION FACTOR PROTEIN 1-RELATED"/>
    <property type="match status" value="1"/>
</dbReference>
<keyword evidence="2" id="KW-0479">Metal-binding</keyword>
<comment type="caution">
    <text evidence="12">The sequence shown here is derived from an EMBL/GenBank/DDBJ whole genome shotgun (WGS) entry which is preliminary data.</text>
</comment>
<evidence type="ECO:0000313" key="13">
    <source>
        <dbReference type="Proteomes" id="UP001172457"/>
    </source>
</evidence>
<evidence type="ECO:0000256" key="8">
    <source>
        <dbReference type="ARBA" id="ARBA00023242"/>
    </source>
</evidence>
<dbReference type="AlphaFoldDB" id="A0AA38SLX9"/>
<evidence type="ECO:0000256" key="6">
    <source>
        <dbReference type="ARBA" id="ARBA00023125"/>
    </source>
</evidence>
<evidence type="ECO:0000259" key="11">
    <source>
        <dbReference type="PROSITE" id="PS50811"/>
    </source>
</evidence>
<comment type="similarity">
    <text evidence="9">Belongs to the WRKY group I family.</text>
</comment>
<evidence type="ECO:0000256" key="2">
    <source>
        <dbReference type="ARBA" id="ARBA00022723"/>
    </source>
</evidence>
<evidence type="ECO:0000256" key="10">
    <source>
        <dbReference type="SAM" id="MobiDB-lite"/>
    </source>
</evidence>
<keyword evidence="5" id="KW-0805">Transcription regulation</keyword>
<name>A0AA38SLX9_9ASTR</name>
<dbReference type="GO" id="GO:0046872">
    <property type="term" value="F:metal ion binding"/>
    <property type="evidence" value="ECO:0007669"/>
    <property type="project" value="UniProtKB-KW"/>
</dbReference>
<dbReference type="InterPro" id="IPR036576">
    <property type="entry name" value="WRKY_dom_sf"/>
</dbReference>
<evidence type="ECO:0000256" key="7">
    <source>
        <dbReference type="ARBA" id="ARBA00023163"/>
    </source>
</evidence>
<comment type="subcellular location">
    <subcellularLocation>
        <location evidence="1">Nucleus</location>
    </subcellularLocation>
</comment>
<feature type="compositionally biased region" description="Basic and acidic residues" evidence="10">
    <location>
        <begin position="283"/>
        <end position="300"/>
    </location>
</feature>
<evidence type="ECO:0000256" key="5">
    <source>
        <dbReference type="ARBA" id="ARBA00023015"/>
    </source>
</evidence>
<dbReference type="GO" id="GO:0005634">
    <property type="term" value="C:nucleus"/>
    <property type="evidence" value="ECO:0007669"/>
    <property type="project" value="UniProtKB-SubCell"/>
</dbReference>
<dbReference type="FunFam" id="2.20.25.80:FF:000003">
    <property type="entry name" value="WRKY transcription factor 57"/>
    <property type="match status" value="1"/>
</dbReference>